<proteinExistence type="predicted"/>
<accession>A0A8K0XSV5</accession>
<gene>
    <name evidence="1" type="ORF">BXZ70DRAFT_1005020</name>
</gene>
<organism evidence="1 2">
    <name type="scientific">Cristinia sonorae</name>
    <dbReference type="NCBI Taxonomy" id="1940300"/>
    <lineage>
        <taxon>Eukaryota</taxon>
        <taxon>Fungi</taxon>
        <taxon>Dikarya</taxon>
        <taxon>Basidiomycota</taxon>
        <taxon>Agaricomycotina</taxon>
        <taxon>Agaricomycetes</taxon>
        <taxon>Agaricomycetidae</taxon>
        <taxon>Agaricales</taxon>
        <taxon>Pleurotineae</taxon>
        <taxon>Stephanosporaceae</taxon>
        <taxon>Cristinia</taxon>
    </lineage>
</organism>
<name>A0A8K0XSV5_9AGAR</name>
<keyword evidence="2" id="KW-1185">Reference proteome</keyword>
<evidence type="ECO:0000313" key="2">
    <source>
        <dbReference type="Proteomes" id="UP000813824"/>
    </source>
</evidence>
<sequence length="375" mass="43162">MQQSSVTRHAVNYFQKNADSLGIAHISQLFIDEDDNKVKFTVASCRSPQPEWWPVHFTLHKIDLLYVYKSRLCEQNKECSFDLNPFAQQGFLPLLSMLDQLLEKFVVYHLVKRYPLIFGLFGQKVTLEMASFKPLAQAVLNIVDRSENHTFRKQCHRILRRLTRCYTRTTIQLLRTSSDYLLCDREDTEEYPSIDNPTDLRLLQLSMLRLFKLRVRPSRFKISLSPSDDVREVGTGASGDAIFMDMPSIAEPSAIDHLIFNDEDWDDSSTHDDDYLSELLIDHDDWPDSDDDLCKDDDMLDHVMEDEAEDLVDVPEAGCDVISKTDAAMQDYSYSEKEQEDRDAFGGDEDLILDQPPVMPFLPGGEDDALGLWLD</sequence>
<comment type="caution">
    <text evidence="1">The sequence shown here is derived from an EMBL/GenBank/DDBJ whole genome shotgun (WGS) entry which is preliminary data.</text>
</comment>
<dbReference type="AlphaFoldDB" id="A0A8K0XSV5"/>
<evidence type="ECO:0000313" key="1">
    <source>
        <dbReference type="EMBL" id="KAH8104492.1"/>
    </source>
</evidence>
<dbReference type="EMBL" id="JAEVFJ010000005">
    <property type="protein sequence ID" value="KAH8104492.1"/>
    <property type="molecule type" value="Genomic_DNA"/>
</dbReference>
<dbReference type="OrthoDB" id="3141012at2759"/>
<dbReference type="Proteomes" id="UP000813824">
    <property type="component" value="Unassembled WGS sequence"/>
</dbReference>
<protein>
    <submittedName>
        <fullName evidence="1">Uncharacterized protein</fullName>
    </submittedName>
</protein>
<reference evidence="1" key="1">
    <citation type="journal article" date="2021" name="New Phytol.">
        <title>Evolutionary innovations through gain and loss of genes in the ectomycorrhizal Boletales.</title>
        <authorList>
            <person name="Wu G."/>
            <person name="Miyauchi S."/>
            <person name="Morin E."/>
            <person name="Kuo A."/>
            <person name="Drula E."/>
            <person name="Varga T."/>
            <person name="Kohler A."/>
            <person name="Feng B."/>
            <person name="Cao Y."/>
            <person name="Lipzen A."/>
            <person name="Daum C."/>
            <person name="Hundley H."/>
            <person name="Pangilinan J."/>
            <person name="Johnson J."/>
            <person name="Barry K."/>
            <person name="LaButti K."/>
            <person name="Ng V."/>
            <person name="Ahrendt S."/>
            <person name="Min B."/>
            <person name="Choi I.G."/>
            <person name="Park H."/>
            <person name="Plett J.M."/>
            <person name="Magnuson J."/>
            <person name="Spatafora J.W."/>
            <person name="Nagy L.G."/>
            <person name="Henrissat B."/>
            <person name="Grigoriev I.V."/>
            <person name="Yang Z.L."/>
            <person name="Xu J."/>
            <person name="Martin F.M."/>
        </authorList>
    </citation>
    <scope>NUCLEOTIDE SEQUENCE</scope>
    <source>
        <strain evidence="1">KKN 215</strain>
    </source>
</reference>